<keyword evidence="3" id="KW-1185">Reference proteome</keyword>
<name>A0ABN2Z0R6_9ACTN</name>
<sequence length="255" mass="27399">MLRTPVAPPAATAVQRRLAAVCGALRVHLLAAGQSSSDPGPGWLPVSELPSRTAELVRGEAARIEAGNGVAPRVHVAASRLLHHYLWSGCLLFSGPWYLAGQVPVIRPEDLWIHTATGDLALRPGGLVPGTAADLRDAVVEHLTPVLDAFGPHVKRGPRALWGMAADDLLSGIWYLGRMLGEEERAVRVATDLLPGGTPPFPGTAAFRRLTGTEGRTHLTRTRLGCCLYYAIRPAEACVTCPRTDDPERVRRLEL</sequence>
<dbReference type="EMBL" id="BAAANT010000005">
    <property type="protein sequence ID" value="GAA2134983.1"/>
    <property type="molecule type" value="Genomic_DNA"/>
</dbReference>
<gene>
    <name evidence="2" type="ORF">GCM10009760_12990</name>
</gene>
<protein>
    <submittedName>
        <fullName evidence="2">(2Fe-2S)-binding protein</fullName>
    </submittedName>
</protein>
<feature type="domain" description="Ferric siderophore reductase C-terminal" evidence="1">
    <location>
        <begin position="223"/>
        <end position="243"/>
    </location>
</feature>
<proteinExistence type="predicted"/>
<dbReference type="InterPro" id="IPR024726">
    <property type="entry name" value="FhuF_C"/>
</dbReference>
<evidence type="ECO:0000313" key="3">
    <source>
        <dbReference type="Proteomes" id="UP001422759"/>
    </source>
</evidence>
<dbReference type="Proteomes" id="UP001422759">
    <property type="component" value="Unassembled WGS sequence"/>
</dbReference>
<reference evidence="2 3" key="1">
    <citation type="journal article" date="2019" name="Int. J. Syst. Evol. Microbiol.">
        <title>The Global Catalogue of Microorganisms (GCM) 10K type strain sequencing project: providing services to taxonomists for standard genome sequencing and annotation.</title>
        <authorList>
            <consortium name="The Broad Institute Genomics Platform"/>
            <consortium name="The Broad Institute Genome Sequencing Center for Infectious Disease"/>
            <person name="Wu L."/>
            <person name="Ma J."/>
        </authorList>
    </citation>
    <scope>NUCLEOTIDE SEQUENCE [LARGE SCALE GENOMIC DNA]</scope>
    <source>
        <strain evidence="2 3">JCM 14560</strain>
    </source>
</reference>
<comment type="caution">
    <text evidence="2">The sequence shown here is derived from an EMBL/GenBank/DDBJ whole genome shotgun (WGS) entry which is preliminary data.</text>
</comment>
<dbReference type="Pfam" id="PF11575">
    <property type="entry name" value="FhuF_C"/>
    <property type="match status" value="1"/>
</dbReference>
<evidence type="ECO:0000259" key="1">
    <source>
        <dbReference type="Pfam" id="PF11575"/>
    </source>
</evidence>
<dbReference type="RefSeq" id="WP_344461683.1">
    <property type="nucleotide sequence ID" value="NZ_BAAANT010000005.1"/>
</dbReference>
<organism evidence="2 3">
    <name type="scientific">Kitasatospora kazusensis</name>
    <dbReference type="NCBI Taxonomy" id="407974"/>
    <lineage>
        <taxon>Bacteria</taxon>
        <taxon>Bacillati</taxon>
        <taxon>Actinomycetota</taxon>
        <taxon>Actinomycetes</taxon>
        <taxon>Kitasatosporales</taxon>
        <taxon>Streptomycetaceae</taxon>
        <taxon>Kitasatospora</taxon>
    </lineage>
</organism>
<evidence type="ECO:0000313" key="2">
    <source>
        <dbReference type="EMBL" id="GAA2134983.1"/>
    </source>
</evidence>
<accession>A0ABN2Z0R6</accession>